<dbReference type="SUPFAM" id="SSF63829">
    <property type="entry name" value="Calcium-dependent phosphotriesterase"/>
    <property type="match status" value="1"/>
</dbReference>
<dbReference type="GO" id="GO:0016787">
    <property type="term" value="F:hydrolase activity"/>
    <property type="evidence" value="ECO:0007669"/>
    <property type="project" value="UniProtKB-KW"/>
</dbReference>
<evidence type="ECO:0000313" key="4">
    <source>
        <dbReference type="Proteomes" id="UP001597205"/>
    </source>
</evidence>
<dbReference type="EMBL" id="JBHTKY010000020">
    <property type="protein sequence ID" value="MFD1166549.1"/>
    <property type="molecule type" value="Genomic_DNA"/>
</dbReference>
<feature type="domain" description="SMP-30/Gluconolactonase/LRE-like region" evidence="2">
    <location>
        <begin position="18"/>
        <end position="259"/>
    </location>
</feature>
<dbReference type="PANTHER" id="PTHR10907">
    <property type="entry name" value="REGUCALCIN"/>
    <property type="match status" value="1"/>
</dbReference>
<gene>
    <name evidence="3" type="ORF">ACFQ2C_13120</name>
</gene>
<dbReference type="PANTHER" id="PTHR10907:SF47">
    <property type="entry name" value="REGUCALCIN"/>
    <property type="match status" value="1"/>
</dbReference>
<proteinExistence type="inferred from homology"/>
<dbReference type="InterPro" id="IPR005511">
    <property type="entry name" value="SMP-30"/>
</dbReference>
<evidence type="ECO:0000259" key="2">
    <source>
        <dbReference type="Pfam" id="PF08450"/>
    </source>
</evidence>
<organism evidence="3 4">
    <name type="scientific">Sphingobacterium daejeonense</name>
    <dbReference type="NCBI Taxonomy" id="371142"/>
    <lineage>
        <taxon>Bacteria</taxon>
        <taxon>Pseudomonadati</taxon>
        <taxon>Bacteroidota</taxon>
        <taxon>Sphingobacteriia</taxon>
        <taxon>Sphingobacteriales</taxon>
        <taxon>Sphingobacteriaceae</taxon>
        <taxon>Sphingobacterium</taxon>
    </lineage>
</organism>
<dbReference type="Gene3D" id="2.120.10.30">
    <property type="entry name" value="TolB, C-terminal domain"/>
    <property type="match status" value="1"/>
</dbReference>
<evidence type="ECO:0000313" key="3">
    <source>
        <dbReference type="EMBL" id="MFD1166549.1"/>
    </source>
</evidence>
<dbReference type="EC" id="3.1.1.99" evidence="3"/>
<comment type="caution">
    <text evidence="3">The sequence shown here is derived from an EMBL/GenBank/DDBJ whole genome shotgun (WGS) entry which is preliminary data.</text>
</comment>
<protein>
    <submittedName>
        <fullName evidence="3">SMP-30/gluconolactonase/LRE family protein</fullName>
        <ecNumber evidence="3">3.1.1.99</ecNumber>
    </submittedName>
</protein>
<keyword evidence="3" id="KW-0378">Hydrolase</keyword>
<accession>A0ABW3RN82</accession>
<dbReference type="Pfam" id="PF08450">
    <property type="entry name" value="SGL"/>
    <property type="match status" value="1"/>
</dbReference>
<dbReference type="InterPro" id="IPR013658">
    <property type="entry name" value="SGL"/>
</dbReference>
<name>A0ABW3RN82_9SPHI</name>
<reference evidence="4" key="1">
    <citation type="journal article" date="2019" name="Int. J. Syst. Evol. Microbiol.">
        <title>The Global Catalogue of Microorganisms (GCM) 10K type strain sequencing project: providing services to taxonomists for standard genome sequencing and annotation.</title>
        <authorList>
            <consortium name="The Broad Institute Genomics Platform"/>
            <consortium name="The Broad Institute Genome Sequencing Center for Infectious Disease"/>
            <person name="Wu L."/>
            <person name="Ma J."/>
        </authorList>
    </citation>
    <scope>NUCLEOTIDE SEQUENCE [LARGE SCALE GENOMIC DNA]</scope>
    <source>
        <strain evidence="4">CCUG 52468</strain>
    </source>
</reference>
<dbReference type="PRINTS" id="PR01790">
    <property type="entry name" value="SMP30FAMILY"/>
</dbReference>
<dbReference type="InterPro" id="IPR011042">
    <property type="entry name" value="6-blade_b-propeller_TolB-like"/>
</dbReference>
<dbReference type="RefSeq" id="WP_380897299.1">
    <property type="nucleotide sequence ID" value="NZ_JBHTKY010000020.1"/>
</dbReference>
<keyword evidence="4" id="KW-1185">Reference proteome</keyword>
<dbReference type="Proteomes" id="UP001597205">
    <property type="component" value="Unassembled WGS sequence"/>
</dbReference>
<sequence>MHTQKTIETLHSPINQHGEGPIWHIGRQSVFWVDILSDQILEYNWNQKQVFTYANAKMVSAIFEIEGQNDFLLATIQGGLAEYDLNKKSCIVFNDLNIDWKETRCNDGAVDPDGNIWFSTTHIDHEEGAGDLFCLKPNGEIIKILEKVSISNGPCWTPIGNNMYHTDSGSRIIKEYNQYNNEWRATSRQIQISENLGFPDGMAMDLNGVLWVAIWGGFAVVGYDTDTGKMVAKIDLPVPHVSSCAFVGPNLDTLFITSSRKGLTDTELEKYPDSGKVFMVQMDSKGMEMKTFNKKF</sequence>
<evidence type="ECO:0000256" key="1">
    <source>
        <dbReference type="ARBA" id="ARBA00008853"/>
    </source>
</evidence>
<comment type="similarity">
    <text evidence="1">Belongs to the SMP-30/CGR1 family.</text>
</comment>